<feature type="transmembrane region" description="Helical" evidence="1">
    <location>
        <begin position="66"/>
        <end position="85"/>
    </location>
</feature>
<sequence>MLAIVLPVVLPQPQAELRLFSDGWGAASFMAGEVCSPDDAGGLAAPDAVLPKPAARADAGDRALLVLRYLAWGLMVPVLLPALALQRRVREQQALLLVATLYGLAPAWFQSTLNPGFVALRQALAEFWLARWPMQPSDFAWLDGLSFAAWMTAGAAIGAAVCAVLTAAGRLAGCDRRALARSLLPLAGVLLVLGLTQPTALYLRGEGLALDWLPSARAALLAAGLCWTSWLGARVIGAAPRAGWPGRAAAFALWLLPVALACLHVWAMYFHWVSRYSV</sequence>
<feature type="transmembrane region" description="Helical" evidence="1">
    <location>
        <begin position="147"/>
        <end position="171"/>
    </location>
</feature>
<name>A0ABS1DP67_RUBGE</name>
<accession>A0ABS1DP67</accession>
<feature type="transmembrane region" description="Helical" evidence="1">
    <location>
        <begin position="94"/>
        <end position="111"/>
    </location>
</feature>
<protein>
    <recommendedName>
        <fullName evidence="4">Yip1 domain-containing protein</fullName>
    </recommendedName>
</protein>
<feature type="transmembrane region" description="Helical" evidence="1">
    <location>
        <begin position="215"/>
        <end position="236"/>
    </location>
</feature>
<dbReference type="Proteomes" id="UP001041814">
    <property type="component" value="Unassembled WGS sequence"/>
</dbReference>
<keyword evidence="1" id="KW-0472">Membrane</keyword>
<comment type="caution">
    <text evidence="2">The sequence shown here is derived from an EMBL/GenBank/DDBJ whole genome shotgun (WGS) entry which is preliminary data.</text>
</comment>
<proteinExistence type="predicted"/>
<evidence type="ECO:0008006" key="4">
    <source>
        <dbReference type="Google" id="ProtNLM"/>
    </source>
</evidence>
<reference evidence="2" key="2">
    <citation type="journal article" date="2020" name="Microorganisms">
        <title>Osmotic Adaptation and Compatible Solute Biosynthesis of Phototrophic Bacteria as Revealed from Genome Analyses.</title>
        <authorList>
            <person name="Imhoff J.F."/>
            <person name="Rahn T."/>
            <person name="Kunzel S."/>
            <person name="Keller A."/>
            <person name="Neulinger S.C."/>
        </authorList>
    </citation>
    <scope>NUCLEOTIDE SEQUENCE</scope>
    <source>
        <strain evidence="2">IM 151</strain>
    </source>
</reference>
<feature type="transmembrane region" description="Helical" evidence="1">
    <location>
        <begin position="248"/>
        <end position="272"/>
    </location>
</feature>
<keyword evidence="3" id="KW-1185">Reference proteome</keyword>
<keyword evidence="1" id="KW-1133">Transmembrane helix</keyword>
<reference evidence="2" key="1">
    <citation type="submission" date="2017-08" db="EMBL/GenBank/DDBJ databases">
        <authorList>
            <person name="Imhoff J.F."/>
            <person name="Rahn T."/>
            <person name="Kuenzel S."/>
            <person name="Neulinger S.C."/>
        </authorList>
    </citation>
    <scope>NUCLEOTIDE SEQUENCE</scope>
    <source>
        <strain evidence="2">IM 151</strain>
    </source>
</reference>
<evidence type="ECO:0000256" key="1">
    <source>
        <dbReference type="SAM" id="Phobius"/>
    </source>
</evidence>
<dbReference type="EMBL" id="NRRU01000001">
    <property type="protein sequence ID" value="MBK1711263.1"/>
    <property type="molecule type" value="Genomic_DNA"/>
</dbReference>
<feature type="transmembrane region" description="Helical" evidence="1">
    <location>
        <begin position="183"/>
        <end position="203"/>
    </location>
</feature>
<evidence type="ECO:0000313" key="2">
    <source>
        <dbReference type="EMBL" id="MBK1711263.1"/>
    </source>
</evidence>
<organism evidence="2 3">
    <name type="scientific">Rubrivivax gelatinosus</name>
    <name type="common">Rhodocyclus gelatinosus</name>
    <name type="synonym">Rhodopseudomonas gelatinosa</name>
    <dbReference type="NCBI Taxonomy" id="28068"/>
    <lineage>
        <taxon>Bacteria</taxon>
        <taxon>Pseudomonadati</taxon>
        <taxon>Pseudomonadota</taxon>
        <taxon>Betaproteobacteria</taxon>
        <taxon>Burkholderiales</taxon>
        <taxon>Sphaerotilaceae</taxon>
        <taxon>Rubrivivax</taxon>
    </lineage>
</organism>
<keyword evidence="1" id="KW-0812">Transmembrane</keyword>
<gene>
    <name evidence="2" type="ORF">CKO43_00535</name>
</gene>
<evidence type="ECO:0000313" key="3">
    <source>
        <dbReference type="Proteomes" id="UP001041814"/>
    </source>
</evidence>